<dbReference type="RefSeq" id="WP_055683884.1">
    <property type="nucleotide sequence ID" value="NZ_CXPG01000022.1"/>
</dbReference>
<organism evidence="2 3">
    <name type="scientific">Jannaschia rubra</name>
    <dbReference type="NCBI Taxonomy" id="282197"/>
    <lineage>
        <taxon>Bacteria</taxon>
        <taxon>Pseudomonadati</taxon>
        <taxon>Pseudomonadota</taxon>
        <taxon>Alphaproteobacteria</taxon>
        <taxon>Rhodobacterales</taxon>
        <taxon>Roseobacteraceae</taxon>
        <taxon>Jannaschia</taxon>
    </lineage>
</organism>
<reference evidence="2 3" key="1">
    <citation type="submission" date="2015-07" db="EMBL/GenBank/DDBJ databases">
        <authorList>
            <person name="Noorani M."/>
        </authorList>
    </citation>
    <scope>NUCLEOTIDE SEQUENCE [LARGE SCALE GENOMIC DNA]</scope>
    <source>
        <strain evidence="2 3">CECT 5088</strain>
    </source>
</reference>
<evidence type="ECO:0000256" key="1">
    <source>
        <dbReference type="SAM" id="Phobius"/>
    </source>
</evidence>
<name>A0A0M6XW60_9RHOB</name>
<keyword evidence="1" id="KW-0472">Membrane</keyword>
<gene>
    <name evidence="2" type="ORF">JAN5088_03317</name>
</gene>
<dbReference type="AlphaFoldDB" id="A0A0M6XW60"/>
<feature type="transmembrane region" description="Helical" evidence="1">
    <location>
        <begin position="25"/>
        <end position="43"/>
    </location>
</feature>
<dbReference type="Proteomes" id="UP000048908">
    <property type="component" value="Unassembled WGS sequence"/>
</dbReference>
<dbReference type="EMBL" id="CXPG01000022">
    <property type="protein sequence ID" value="CTQ34521.1"/>
    <property type="molecule type" value="Genomic_DNA"/>
</dbReference>
<feature type="transmembrane region" description="Helical" evidence="1">
    <location>
        <begin position="49"/>
        <end position="70"/>
    </location>
</feature>
<evidence type="ECO:0000313" key="3">
    <source>
        <dbReference type="Proteomes" id="UP000048908"/>
    </source>
</evidence>
<proteinExistence type="predicted"/>
<keyword evidence="3" id="KW-1185">Reference proteome</keyword>
<sequence>MNETTNVPAMPATAPWRMPLGRRGLILAAMALIGAGLWLNWGWVAAIGAAPLILSLAPCAVMCGLGLCMMGGSKSCASKTNPAGEPEATKD</sequence>
<protein>
    <submittedName>
        <fullName evidence="2">Uncharacterized protein</fullName>
    </submittedName>
</protein>
<keyword evidence="1" id="KW-1133">Transmembrane helix</keyword>
<accession>A0A0M6XW60</accession>
<evidence type="ECO:0000313" key="2">
    <source>
        <dbReference type="EMBL" id="CTQ34521.1"/>
    </source>
</evidence>
<keyword evidence="1" id="KW-0812">Transmembrane</keyword>